<gene>
    <name evidence="12" type="primary">cydD</name>
    <name evidence="12" type="ORF">NCTC11460_01738</name>
</gene>
<dbReference type="FunFam" id="3.40.50.300:FF:000854">
    <property type="entry name" value="Multidrug ABC transporter ATP-binding protein"/>
    <property type="match status" value="1"/>
</dbReference>
<sequence length="585" mass="66109">MIEKSLFEFCGKTKKYIVQAVLINCIKLMANIAFSIAFASLMAYFITGDLIYDFKLVSLVILVSLLFRQLCTRLAARKNHMVVHEVKHSLRRAIYEKVLSMGTLYQEKLTTQEIVHLGVEGVEQLESYFGLYLTQFYYSFVSTFILFLVMLPINIKVALVMLVLSPMIPLFLLLILKIVKNVQKRYWSKYADVGNLFLDSLQGLTTLKVFKADEHRASELDEMAEGFRKQTMKVLSMQLNSIMFIDWMAYGGAAAGIIVALNEYAAGNMGVYEVTLIMLLIADFFVPMRLLTSYFHIAMTGVTASENMLDFLNSPSDIVYGHDEYEENTPIRVKNMTYAYGDGTIALRDIDMVFEPGKMTALVGPSGCGKSTLASVIAGEYLQPQKAVYYGNSEAYSLAKGQINKNIIRITHDGHVFAGTVRSNLLLGDENVTEERMIEVLEQVSLWDIFSKMDGLDTQVLSQGKNLSGGQAQRLSLARALLYDAQVYIFDEATSSIDIESENIIIDIIEKISAYKTVIYISHRLQSVVNSDKIYVMEDGRLVEEGNHKELMENKGLYEHLFSQQEELERYRNHKLSNRGGVSNE</sequence>
<name>A0A379CH42_9FIRM</name>
<dbReference type="PANTHER" id="PTHR24221:SF654">
    <property type="entry name" value="ATP-BINDING CASSETTE SUB-FAMILY B MEMBER 6"/>
    <property type="match status" value="1"/>
</dbReference>
<dbReference type="SUPFAM" id="SSF52540">
    <property type="entry name" value="P-loop containing nucleoside triphosphate hydrolases"/>
    <property type="match status" value="1"/>
</dbReference>
<dbReference type="InterPro" id="IPR003439">
    <property type="entry name" value="ABC_transporter-like_ATP-bd"/>
</dbReference>
<dbReference type="InterPro" id="IPR011527">
    <property type="entry name" value="ABC1_TM_dom"/>
</dbReference>
<dbReference type="PROSITE" id="PS00211">
    <property type="entry name" value="ABC_TRANSPORTER_1"/>
    <property type="match status" value="1"/>
</dbReference>
<evidence type="ECO:0000313" key="13">
    <source>
        <dbReference type="Proteomes" id="UP000255101"/>
    </source>
</evidence>
<keyword evidence="8 9" id="KW-0472">Membrane</keyword>
<feature type="domain" description="ABC transmembrane type-1" evidence="11">
    <location>
        <begin position="20"/>
        <end position="300"/>
    </location>
</feature>
<keyword evidence="5" id="KW-0547">Nucleotide-binding</keyword>
<feature type="transmembrane region" description="Helical" evidence="9">
    <location>
        <begin position="136"/>
        <end position="153"/>
    </location>
</feature>
<evidence type="ECO:0000313" key="12">
    <source>
        <dbReference type="EMBL" id="SUB61792.1"/>
    </source>
</evidence>
<dbReference type="GO" id="GO:0005886">
    <property type="term" value="C:plasma membrane"/>
    <property type="evidence" value="ECO:0007669"/>
    <property type="project" value="UniProtKB-SubCell"/>
</dbReference>
<feature type="transmembrane region" description="Helical" evidence="9">
    <location>
        <begin position="52"/>
        <end position="71"/>
    </location>
</feature>
<protein>
    <submittedName>
        <fullName evidence="12">ATP-binding/permease protein CydD</fullName>
    </submittedName>
</protein>
<keyword evidence="3" id="KW-1003">Cell membrane</keyword>
<proteinExistence type="predicted"/>
<dbReference type="SUPFAM" id="SSF90123">
    <property type="entry name" value="ABC transporter transmembrane region"/>
    <property type="match status" value="1"/>
</dbReference>
<feature type="transmembrane region" description="Helical" evidence="9">
    <location>
        <begin position="21"/>
        <end position="46"/>
    </location>
</feature>
<dbReference type="PROSITE" id="PS50893">
    <property type="entry name" value="ABC_TRANSPORTER_2"/>
    <property type="match status" value="1"/>
</dbReference>
<dbReference type="AlphaFoldDB" id="A0A379CH42"/>
<dbReference type="GO" id="GO:0005524">
    <property type="term" value="F:ATP binding"/>
    <property type="evidence" value="ECO:0007669"/>
    <property type="project" value="UniProtKB-KW"/>
</dbReference>
<dbReference type="InterPro" id="IPR017871">
    <property type="entry name" value="ABC_transporter-like_CS"/>
</dbReference>
<dbReference type="Pfam" id="PF00005">
    <property type="entry name" value="ABC_tran"/>
    <property type="match status" value="1"/>
</dbReference>
<dbReference type="PROSITE" id="PS50929">
    <property type="entry name" value="ABC_TM1F"/>
    <property type="match status" value="1"/>
</dbReference>
<feature type="transmembrane region" description="Helical" evidence="9">
    <location>
        <begin position="159"/>
        <end position="179"/>
    </location>
</feature>
<dbReference type="Gene3D" id="1.20.1560.10">
    <property type="entry name" value="ABC transporter type 1, transmembrane domain"/>
    <property type="match status" value="1"/>
</dbReference>
<dbReference type="Gene3D" id="3.40.50.300">
    <property type="entry name" value="P-loop containing nucleotide triphosphate hydrolases"/>
    <property type="match status" value="1"/>
</dbReference>
<feature type="transmembrane region" description="Helical" evidence="9">
    <location>
        <begin position="239"/>
        <end position="261"/>
    </location>
</feature>
<evidence type="ECO:0000256" key="6">
    <source>
        <dbReference type="ARBA" id="ARBA00022840"/>
    </source>
</evidence>
<evidence type="ECO:0000256" key="8">
    <source>
        <dbReference type="ARBA" id="ARBA00023136"/>
    </source>
</evidence>
<dbReference type="InterPro" id="IPR036640">
    <property type="entry name" value="ABC1_TM_sf"/>
</dbReference>
<feature type="domain" description="ABC transporter" evidence="10">
    <location>
        <begin position="331"/>
        <end position="564"/>
    </location>
</feature>
<keyword evidence="4 9" id="KW-0812">Transmembrane</keyword>
<dbReference type="EMBL" id="UGTB01000004">
    <property type="protein sequence ID" value="SUB61792.1"/>
    <property type="molecule type" value="Genomic_DNA"/>
</dbReference>
<keyword evidence="7 9" id="KW-1133">Transmembrane helix</keyword>
<organism evidence="12 13">
    <name type="scientific">Peptostreptococcus anaerobius</name>
    <dbReference type="NCBI Taxonomy" id="1261"/>
    <lineage>
        <taxon>Bacteria</taxon>
        <taxon>Bacillati</taxon>
        <taxon>Bacillota</taxon>
        <taxon>Clostridia</taxon>
        <taxon>Peptostreptococcales</taxon>
        <taxon>Peptostreptococcaceae</taxon>
        <taxon>Peptostreptococcus</taxon>
    </lineage>
</organism>
<evidence type="ECO:0000256" key="4">
    <source>
        <dbReference type="ARBA" id="ARBA00022692"/>
    </source>
</evidence>
<keyword evidence="6 12" id="KW-0067">ATP-binding</keyword>
<evidence type="ECO:0000256" key="2">
    <source>
        <dbReference type="ARBA" id="ARBA00022448"/>
    </source>
</evidence>
<comment type="subcellular location">
    <subcellularLocation>
        <location evidence="1">Cell membrane</location>
        <topology evidence="1">Multi-pass membrane protein</topology>
    </subcellularLocation>
</comment>
<dbReference type="CDD" id="cd18781">
    <property type="entry name" value="ABC_6TM_AarD_CydDC_like"/>
    <property type="match status" value="1"/>
</dbReference>
<dbReference type="PANTHER" id="PTHR24221">
    <property type="entry name" value="ATP-BINDING CASSETTE SUB-FAMILY B"/>
    <property type="match status" value="1"/>
</dbReference>
<evidence type="ECO:0000256" key="9">
    <source>
        <dbReference type="SAM" id="Phobius"/>
    </source>
</evidence>
<dbReference type="Pfam" id="PF00664">
    <property type="entry name" value="ABC_membrane"/>
    <property type="match status" value="1"/>
</dbReference>
<reference evidence="12 13" key="1">
    <citation type="submission" date="2018-06" db="EMBL/GenBank/DDBJ databases">
        <authorList>
            <consortium name="Pathogen Informatics"/>
            <person name="Doyle S."/>
        </authorList>
    </citation>
    <scope>NUCLEOTIDE SEQUENCE [LARGE SCALE GENOMIC DNA]</scope>
    <source>
        <strain evidence="12 13">NCTC11460</strain>
    </source>
</reference>
<dbReference type="InterPro" id="IPR039421">
    <property type="entry name" value="Type_1_exporter"/>
</dbReference>
<dbReference type="GO" id="GO:0140359">
    <property type="term" value="F:ABC-type transporter activity"/>
    <property type="evidence" value="ECO:0007669"/>
    <property type="project" value="InterPro"/>
</dbReference>
<evidence type="ECO:0000256" key="3">
    <source>
        <dbReference type="ARBA" id="ARBA00022475"/>
    </source>
</evidence>
<dbReference type="GO" id="GO:0034040">
    <property type="term" value="F:ATPase-coupled lipid transmembrane transporter activity"/>
    <property type="evidence" value="ECO:0007669"/>
    <property type="project" value="TreeGrafter"/>
</dbReference>
<evidence type="ECO:0000256" key="1">
    <source>
        <dbReference type="ARBA" id="ARBA00004651"/>
    </source>
</evidence>
<evidence type="ECO:0000256" key="5">
    <source>
        <dbReference type="ARBA" id="ARBA00022741"/>
    </source>
</evidence>
<dbReference type="InterPro" id="IPR027417">
    <property type="entry name" value="P-loop_NTPase"/>
</dbReference>
<evidence type="ECO:0000256" key="7">
    <source>
        <dbReference type="ARBA" id="ARBA00022989"/>
    </source>
</evidence>
<evidence type="ECO:0000259" key="10">
    <source>
        <dbReference type="PROSITE" id="PS50893"/>
    </source>
</evidence>
<dbReference type="RefSeq" id="WP_002845983.1">
    <property type="nucleotide sequence ID" value="NZ_FOVA01000006.1"/>
</dbReference>
<dbReference type="SMART" id="SM00382">
    <property type="entry name" value="AAA"/>
    <property type="match status" value="1"/>
</dbReference>
<evidence type="ECO:0000259" key="11">
    <source>
        <dbReference type="PROSITE" id="PS50929"/>
    </source>
</evidence>
<accession>A0A379CH42</accession>
<dbReference type="GO" id="GO:0016887">
    <property type="term" value="F:ATP hydrolysis activity"/>
    <property type="evidence" value="ECO:0007669"/>
    <property type="project" value="InterPro"/>
</dbReference>
<dbReference type="InterPro" id="IPR003593">
    <property type="entry name" value="AAA+_ATPase"/>
</dbReference>
<dbReference type="Proteomes" id="UP000255101">
    <property type="component" value="Unassembled WGS sequence"/>
</dbReference>
<keyword evidence="2" id="KW-0813">Transport</keyword>